<dbReference type="Proteomes" id="UP000320523">
    <property type="component" value="Unassembled WGS sequence"/>
</dbReference>
<accession>A0A552JTZ7</accession>
<dbReference type="EMBL" id="SFAT01000060">
    <property type="protein sequence ID" value="TRU99240.1"/>
    <property type="molecule type" value="Genomic_DNA"/>
</dbReference>
<evidence type="ECO:0000313" key="1">
    <source>
        <dbReference type="EMBL" id="TRU99240.1"/>
    </source>
</evidence>
<proteinExistence type="predicted"/>
<dbReference type="Pfam" id="PF14384">
    <property type="entry name" value="BrnA_antitoxin"/>
    <property type="match status" value="1"/>
</dbReference>
<comment type="caution">
    <text evidence="1">The sequence shown here is derived from an EMBL/GenBank/DDBJ whole genome shotgun (WGS) entry which is preliminary data.</text>
</comment>
<evidence type="ECO:0000313" key="2">
    <source>
        <dbReference type="Proteomes" id="UP000320523"/>
    </source>
</evidence>
<reference evidence="1 2" key="1">
    <citation type="submission" date="2019-01" db="EMBL/GenBank/DDBJ databases">
        <title>Coherence of Microcystis species and biogeography revealed through population genomics.</title>
        <authorList>
            <person name="Perez-Carrascal O.M."/>
            <person name="Terrat Y."/>
            <person name="Giani A."/>
            <person name="Fortin N."/>
            <person name="Tromas N."/>
            <person name="Shapiro B.J."/>
        </authorList>
    </citation>
    <scope>NUCLEOTIDE SEQUENCE [LARGE SCALE GENOMIC DNA]</scope>
    <source>
        <strain evidence="1">Mw_QC_S_20081001_S30D</strain>
    </source>
</reference>
<gene>
    <name evidence="1" type="ORF">EWV75_05475</name>
</gene>
<dbReference type="InterPro" id="IPR025528">
    <property type="entry name" value="BrnA_antitoxin"/>
</dbReference>
<name>A0A552JTZ7_9CHRO</name>
<organism evidence="1 2">
    <name type="scientific">Microcystis wesenbergii Mw_QC_S_20081001_S30D</name>
    <dbReference type="NCBI Taxonomy" id="2486245"/>
    <lineage>
        <taxon>Bacteria</taxon>
        <taxon>Bacillati</taxon>
        <taxon>Cyanobacteriota</taxon>
        <taxon>Cyanophyceae</taxon>
        <taxon>Oscillatoriophycideae</taxon>
        <taxon>Chroococcales</taxon>
        <taxon>Microcystaceae</taxon>
        <taxon>Microcystis</taxon>
    </lineage>
</organism>
<protein>
    <recommendedName>
        <fullName evidence="3">3-oxoacyl-ACP synthase</fullName>
    </recommendedName>
</protein>
<evidence type="ECO:0008006" key="3">
    <source>
        <dbReference type="Google" id="ProtNLM"/>
    </source>
</evidence>
<sequence length="91" mass="10484">MNNEPTLSNSQTDWQRLDAMSDEDIDLSDCPEITPEMFAKSVVRRSVPVTKDKAQVTLSIDNDVFEWFQSQGKGYQTQINELLRAYMEAHQ</sequence>
<dbReference type="AlphaFoldDB" id="A0A552JTZ7"/>